<dbReference type="AlphaFoldDB" id="A0A3G9GBC8"/>
<protein>
    <submittedName>
        <fullName evidence="1">Type IV secretory pathway, VirD2 components</fullName>
    </submittedName>
</protein>
<dbReference type="Pfam" id="PF11843">
    <property type="entry name" value="DUF3363"/>
    <property type="match status" value="1"/>
</dbReference>
<gene>
    <name evidence="1" type="ORF">EM6_2477</name>
</gene>
<sequence>MDREDGFELRPGRIGRDGKAVSLGRDFRNRVIKAANLARGGRAVSGKPSGFTGERIGRGSGAGAVLASRAGAAVGAKDGGFGRRRVMVKARIVKLAGKGRGAAIAHMRYVQRDGVTRSGERGELYDGRSDVADGKAFLERSEGDRHQFRFIVSPEDGQQYDDLRNVTRRLMTQMETDLGTQLDWVAVDHFNTGHPHTHILIRGKDDHGKDLIIARNYITEGVRERAAEIVGFDLGPRTALEVSLSLQHEMTANRYTTIDRWIEDSRDAEGRVRAIDPSPERQSLITGRLRHLETLELATPEKGGLWQVSEDFEAALRQLGRRGDIINSLRHNLALGADGRMVETLRIHDAGYGMGQDAEAHRAASLSHTEPMPPIIGRVAHRGLYDELEDRHLLVIDGVDGHTHVVEIGKGETAPQVPTDAIVRLTPKVAQLRSVDHTIAEVAAANVGYYSVERHLRHDRNSTQRFAETHVRRIEAVRRAMGGITWEDDYSFRVGQTYRDTALAYEQQKVSQNPVNIEVLSPEPLRSLERRDAWTWLDKELTAPEPTPLADTGFGKQVKGAIYHRVLWMSEQGLIRYEEGKAYYPRNLEQQMAARELKAEGQRLSQALGKTYVQMRPWVEYSGTLKDKVTLNGGQYAVVERAKDFALVPWRDVLERQRGKEITGMMHENRSIEWSFGRDRGIGIGF</sequence>
<dbReference type="EMBL" id="AP018828">
    <property type="protein sequence ID" value="BBF81869.1"/>
    <property type="molecule type" value="Genomic_DNA"/>
</dbReference>
<proteinExistence type="predicted"/>
<evidence type="ECO:0000313" key="1">
    <source>
        <dbReference type="EMBL" id="BBF81869.1"/>
    </source>
</evidence>
<dbReference type="InterPro" id="IPR021795">
    <property type="entry name" value="DUF3363"/>
</dbReference>
<evidence type="ECO:0000313" key="2">
    <source>
        <dbReference type="Proteomes" id="UP000278756"/>
    </source>
</evidence>
<organism evidence="1 2">
    <name type="scientific">Asticcacaulis excentricus</name>
    <dbReference type="NCBI Taxonomy" id="78587"/>
    <lineage>
        <taxon>Bacteria</taxon>
        <taxon>Pseudomonadati</taxon>
        <taxon>Pseudomonadota</taxon>
        <taxon>Alphaproteobacteria</taxon>
        <taxon>Caulobacterales</taxon>
        <taxon>Caulobacteraceae</taxon>
        <taxon>Asticcacaulis</taxon>
    </lineage>
</organism>
<name>A0A3G9GBC8_9CAUL</name>
<dbReference type="RefSeq" id="WP_172961254.1">
    <property type="nucleotide sequence ID" value="NZ_AP018828.1"/>
</dbReference>
<accession>A0A3G9GBC8</accession>
<reference evidence="2" key="2">
    <citation type="journal article" date="2017" name="Plant Physiol. Biochem.">
        <title>Differential oxidative and antioxidative response of duckweed Lemna minor toward plant growth promoting/inhibiting bacteria.</title>
        <authorList>
            <person name="Ishizawa H."/>
            <person name="Kuroda M."/>
            <person name="Morikawa M."/>
            <person name="Ike M."/>
        </authorList>
    </citation>
    <scope>NUCLEOTIDE SEQUENCE [LARGE SCALE GENOMIC DNA]</scope>
    <source>
        <strain evidence="2">M6</strain>
    </source>
</reference>
<reference evidence="2" key="1">
    <citation type="journal article" date="2017" name="Biotechnol. Biofuels">
        <title>Evaluation of environmental bacterial communities as a factor affecting the growth of duckweed Lemna minor.</title>
        <authorList>
            <person name="Ishizawa H."/>
            <person name="Kuroda M."/>
            <person name="Morikawa M."/>
            <person name="Ike M."/>
        </authorList>
    </citation>
    <scope>NUCLEOTIDE SEQUENCE [LARGE SCALE GENOMIC DNA]</scope>
    <source>
        <strain evidence="2">M6</strain>
    </source>
</reference>
<dbReference type="Proteomes" id="UP000278756">
    <property type="component" value="Chromosome 2"/>
</dbReference>